<evidence type="ECO:0000313" key="1">
    <source>
        <dbReference type="EMBL" id="MDX5929729.1"/>
    </source>
</evidence>
<protein>
    <submittedName>
        <fullName evidence="1">Uncharacterized protein</fullName>
    </submittedName>
</protein>
<name>A0AAW9DKT3_ACIAO</name>
<dbReference type="RefSeq" id="WP_319612743.1">
    <property type="nucleotide sequence ID" value="NZ_JAWXYB010000018.1"/>
</dbReference>
<gene>
    <name evidence="1" type="ORF">SIL87_02975</name>
</gene>
<evidence type="ECO:0000313" key="2">
    <source>
        <dbReference type="Proteomes" id="UP001279553"/>
    </source>
</evidence>
<organism evidence="1 2">
    <name type="scientific">Acidiphilium acidophilum</name>
    <name type="common">Thiobacillus acidophilus</name>
    <dbReference type="NCBI Taxonomy" id="76588"/>
    <lineage>
        <taxon>Bacteria</taxon>
        <taxon>Pseudomonadati</taxon>
        <taxon>Pseudomonadota</taxon>
        <taxon>Alphaproteobacteria</taxon>
        <taxon>Acetobacterales</taxon>
        <taxon>Acidocellaceae</taxon>
        <taxon>Acidiphilium</taxon>
    </lineage>
</organism>
<sequence length="111" mass="13239">MQRYRSRRDRLIKQHGRVTDKYRLHAWWLRGMLDEVTRTGMSPLHPDLQDEYENGAWCARHGYVRITDISRFKRLIIETERGRPYQRGRFAQEHPDLLAAIEPMSGGTPFD</sequence>
<dbReference type="Proteomes" id="UP001279553">
    <property type="component" value="Unassembled WGS sequence"/>
</dbReference>
<comment type="caution">
    <text evidence="1">The sequence shown here is derived from an EMBL/GenBank/DDBJ whole genome shotgun (WGS) entry which is preliminary data.</text>
</comment>
<dbReference type="EMBL" id="JAWXYB010000018">
    <property type="protein sequence ID" value="MDX5929729.1"/>
    <property type="molecule type" value="Genomic_DNA"/>
</dbReference>
<dbReference type="AlphaFoldDB" id="A0AAW9DKT3"/>
<proteinExistence type="predicted"/>
<keyword evidence="2" id="KW-1185">Reference proteome</keyword>
<reference evidence="1 2" key="1">
    <citation type="submission" date="2023-11" db="EMBL/GenBank/DDBJ databases">
        <title>MicrobeMod: A computational toolkit for identifying prokaryotic methylation and restriction-modification with nanopore sequencing.</title>
        <authorList>
            <person name="Crits-Christoph A."/>
            <person name="Kang S.C."/>
            <person name="Lee H."/>
            <person name="Ostrov N."/>
        </authorList>
    </citation>
    <scope>NUCLEOTIDE SEQUENCE [LARGE SCALE GENOMIC DNA]</scope>
    <source>
        <strain evidence="1 2">DSMZ 700</strain>
    </source>
</reference>
<accession>A0AAW9DKT3</accession>